<feature type="compositionally biased region" description="Polar residues" evidence="1">
    <location>
        <begin position="130"/>
        <end position="139"/>
    </location>
</feature>
<reference evidence="3 4" key="1">
    <citation type="submission" date="2023-08" db="EMBL/GenBank/DDBJ databases">
        <title>Implementing the SeqCode for naming new Mesorhizobium species isolated from Vachellia karroo root nodules.</title>
        <authorList>
            <person name="Van Lill M."/>
        </authorList>
    </citation>
    <scope>NUCLEOTIDE SEQUENCE [LARGE SCALE GENOMIC DNA]</scope>
    <source>
        <strain evidence="3 4">VK4B</strain>
    </source>
</reference>
<dbReference type="EMBL" id="JAVIIP010000015">
    <property type="protein sequence ID" value="MDX8540714.1"/>
    <property type="molecule type" value="Genomic_DNA"/>
</dbReference>
<evidence type="ECO:0000313" key="3">
    <source>
        <dbReference type="EMBL" id="MDX8540714.1"/>
    </source>
</evidence>
<protein>
    <submittedName>
        <fullName evidence="3">Uncharacterized protein</fullName>
    </submittedName>
</protein>
<dbReference type="RefSeq" id="WP_320321548.1">
    <property type="nucleotide sequence ID" value="NZ_JAVIIP010000015.1"/>
</dbReference>
<evidence type="ECO:0000256" key="2">
    <source>
        <dbReference type="SAM" id="Phobius"/>
    </source>
</evidence>
<evidence type="ECO:0000313" key="4">
    <source>
        <dbReference type="Proteomes" id="UP001276564"/>
    </source>
</evidence>
<keyword evidence="2" id="KW-0812">Transmembrane</keyword>
<sequence>MRIIARAIQLGFNPGVFFCVMLSAAIRRRNPRRAASRHRACSRGSLESPVPPACSHILYYAACRFLVGLNAAHQDTVRRNFMSFPSALRANAARSELAPFLSIAHQCRLSFAHFLYQEVDSLINPDAATSPKSANSSLRRNPGISSHLCD</sequence>
<name>A0ABU5ATS6_9HYPH</name>
<dbReference type="Proteomes" id="UP001276564">
    <property type="component" value="Unassembled WGS sequence"/>
</dbReference>
<keyword evidence="2" id="KW-1133">Transmembrane helix</keyword>
<keyword evidence="2" id="KW-0472">Membrane</keyword>
<feature type="region of interest" description="Disordered" evidence="1">
    <location>
        <begin position="129"/>
        <end position="150"/>
    </location>
</feature>
<organism evidence="3 4">
    <name type="scientific">Mesorhizobium abyssinicae</name>
    <dbReference type="NCBI Taxonomy" id="1209958"/>
    <lineage>
        <taxon>Bacteria</taxon>
        <taxon>Pseudomonadati</taxon>
        <taxon>Pseudomonadota</taxon>
        <taxon>Alphaproteobacteria</taxon>
        <taxon>Hyphomicrobiales</taxon>
        <taxon>Phyllobacteriaceae</taxon>
        <taxon>Mesorhizobium</taxon>
    </lineage>
</organism>
<comment type="caution">
    <text evidence="3">The sequence shown here is derived from an EMBL/GenBank/DDBJ whole genome shotgun (WGS) entry which is preliminary data.</text>
</comment>
<keyword evidence="4" id="KW-1185">Reference proteome</keyword>
<evidence type="ECO:0000256" key="1">
    <source>
        <dbReference type="SAM" id="MobiDB-lite"/>
    </source>
</evidence>
<proteinExistence type="predicted"/>
<accession>A0ABU5ATS6</accession>
<gene>
    <name evidence="3" type="ORF">RFM23_24150</name>
</gene>
<feature type="transmembrane region" description="Helical" evidence="2">
    <location>
        <begin position="6"/>
        <end position="26"/>
    </location>
</feature>